<accession>A0ABQ2N3G8</accession>
<keyword evidence="4 7" id="KW-0732">Signal</keyword>
<evidence type="ECO:0000256" key="2">
    <source>
        <dbReference type="ARBA" id="ARBA00022448"/>
    </source>
</evidence>
<organism evidence="8 9">
    <name type="scientific">Microbacterium nanhaiense</name>
    <dbReference type="NCBI Taxonomy" id="1301026"/>
    <lineage>
        <taxon>Bacteria</taxon>
        <taxon>Bacillati</taxon>
        <taxon>Actinomycetota</taxon>
        <taxon>Actinomycetes</taxon>
        <taxon>Micrococcales</taxon>
        <taxon>Microbacteriaceae</taxon>
        <taxon>Microbacterium</taxon>
    </lineage>
</organism>
<dbReference type="InterPro" id="IPR006128">
    <property type="entry name" value="Lipoprotein_PsaA-like"/>
</dbReference>
<evidence type="ECO:0000256" key="6">
    <source>
        <dbReference type="SAM" id="MobiDB-lite"/>
    </source>
</evidence>
<keyword evidence="3" id="KW-0479">Metal-binding</keyword>
<dbReference type="PROSITE" id="PS51318">
    <property type="entry name" value="TAT"/>
    <property type="match status" value="1"/>
</dbReference>
<dbReference type="InterPro" id="IPR050492">
    <property type="entry name" value="Bact_metal-bind_prot9"/>
</dbReference>
<dbReference type="PANTHER" id="PTHR42953:SF1">
    <property type="entry name" value="METAL-BINDING PROTEIN HI_0362-RELATED"/>
    <property type="match status" value="1"/>
</dbReference>
<dbReference type="PANTHER" id="PTHR42953">
    <property type="entry name" value="HIGH-AFFINITY ZINC UPTAKE SYSTEM PROTEIN ZNUA-RELATED"/>
    <property type="match status" value="1"/>
</dbReference>
<name>A0ABQ2N3G8_9MICO</name>
<comment type="similarity">
    <text evidence="5">Belongs to the bacterial solute-binding protein 9 family.</text>
</comment>
<dbReference type="InterPro" id="IPR006311">
    <property type="entry name" value="TAT_signal"/>
</dbReference>
<sequence length="332" mass="34741">MRNRRALLALSLVAAPAILLAGCASSDADATGDSSGGDSAFRIVTSTTVYADIARQVVGDAASVGAVIDSASVDPHDYEATARDGLAVQDADLAIMNGGGYDHFMEDLLSTAEVEHVMSVVEYSHAYPGAEAEGDHDHAEEEHDHAHDHADEDGHDHIEGFNEHVWYDPHTIEHFTEALRDELTELIPDAADEIESGAQGVLDRIGELEGELEAISDAHAGATVFFTEPVGAYFAEAAGLTDVTTEGFAEAVEHGEDVAPATLNSAIKAIEGGEVSVLVANAQTGGSETERVIQAAENAGVPVIEFTETIPDGSDYFGWMTDNAEALAGALG</sequence>
<gene>
    <name evidence="8" type="ORF">GCM10010910_22280</name>
</gene>
<feature type="chain" id="PRO_5046259978" evidence="7">
    <location>
        <begin position="22"/>
        <end position="332"/>
    </location>
</feature>
<evidence type="ECO:0000256" key="5">
    <source>
        <dbReference type="RuleBase" id="RU003512"/>
    </source>
</evidence>
<keyword evidence="2 5" id="KW-0813">Transport</keyword>
<feature type="signal peptide" evidence="7">
    <location>
        <begin position="1"/>
        <end position="21"/>
    </location>
</feature>
<evidence type="ECO:0000313" key="8">
    <source>
        <dbReference type="EMBL" id="GGO65344.1"/>
    </source>
</evidence>
<dbReference type="EMBL" id="BMMQ01000007">
    <property type="protein sequence ID" value="GGO65344.1"/>
    <property type="molecule type" value="Genomic_DNA"/>
</dbReference>
<dbReference type="PRINTS" id="PR00690">
    <property type="entry name" value="ADHESNFAMILY"/>
</dbReference>
<keyword evidence="9" id="KW-1185">Reference proteome</keyword>
<dbReference type="SUPFAM" id="SSF53807">
    <property type="entry name" value="Helical backbone' metal receptor"/>
    <property type="match status" value="1"/>
</dbReference>
<evidence type="ECO:0000256" key="4">
    <source>
        <dbReference type="ARBA" id="ARBA00022729"/>
    </source>
</evidence>
<dbReference type="RefSeq" id="WP_188701922.1">
    <property type="nucleotide sequence ID" value="NZ_BMMQ01000007.1"/>
</dbReference>
<evidence type="ECO:0000256" key="3">
    <source>
        <dbReference type="ARBA" id="ARBA00022723"/>
    </source>
</evidence>
<reference evidence="9" key="1">
    <citation type="journal article" date="2019" name="Int. J. Syst. Evol. Microbiol.">
        <title>The Global Catalogue of Microorganisms (GCM) 10K type strain sequencing project: providing services to taxonomists for standard genome sequencing and annotation.</title>
        <authorList>
            <consortium name="The Broad Institute Genomics Platform"/>
            <consortium name="The Broad Institute Genome Sequencing Center for Infectious Disease"/>
            <person name="Wu L."/>
            <person name="Ma J."/>
        </authorList>
    </citation>
    <scope>NUCLEOTIDE SEQUENCE [LARGE SCALE GENOMIC DNA]</scope>
    <source>
        <strain evidence="9">CGMCC 4.7181</strain>
    </source>
</reference>
<dbReference type="Pfam" id="PF01297">
    <property type="entry name" value="ZnuA"/>
    <property type="match status" value="1"/>
</dbReference>
<proteinExistence type="inferred from homology"/>
<feature type="compositionally biased region" description="Basic and acidic residues" evidence="6">
    <location>
        <begin position="133"/>
        <end position="155"/>
    </location>
</feature>
<comment type="caution">
    <text evidence="8">The sequence shown here is derived from an EMBL/GenBank/DDBJ whole genome shotgun (WGS) entry which is preliminary data.</text>
</comment>
<protein>
    <submittedName>
        <fullName evidence="8">Metal ABC transporter substrate-binding protein</fullName>
    </submittedName>
</protein>
<evidence type="ECO:0000256" key="1">
    <source>
        <dbReference type="ARBA" id="ARBA00004196"/>
    </source>
</evidence>
<evidence type="ECO:0000313" key="9">
    <source>
        <dbReference type="Proteomes" id="UP000638043"/>
    </source>
</evidence>
<evidence type="ECO:0000256" key="7">
    <source>
        <dbReference type="SAM" id="SignalP"/>
    </source>
</evidence>
<dbReference type="PROSITE" id="PS51257">
    <property type="entry name" value="PROKAR_LIPOPROTEIN"/>
    <property type="match status" value="1"/>
</dbReference>
<dbReference type="InterPro" id="IPR006127">
    <property type="entry name" value="ZnuA-like"/>
</dbReference>
<dbReference type="Proteomes" id="UP000638043">
    <property type="component" value="Unassembled WGS sequence"/>
</dbReference>
<feature type="region of interest" description="Disordered" evidence="6">
    <location>
        <begin position="130"/>
        <end position="155"/>
    </location>
</feature>
<dbReference type="Gene3D" id="3.40.50.1980">
    <property type="entry name" value="Nitrogenase molybdenum iron protein domain"/>
    <property type="match status" value="2"/>
</dbReference>
<comment type="subcellular location">
    <subcellularLocation>
        <location evidence="1">Cell envelope</location>
    </subcellularLocation>
</comment>